<feature type="domain" description="Cytochrome c" evidence="11">
    <location>
        <begin position="27"/>
        <end position="106"/>
    </location>
</feature>
<dbReference type="Proteomes" id="UP000238326">
    <property type="component" value="Unassembled WGS sequence"/>
</dbReference>
<proteinExistence type="predicted"/>
<gene>
    <name evidence="13" type="ORF">C6P61_06000</name>
    <name evidence="12" type="ORF">F5985_06570</name>
</gene>
<reference evidence="13 14" key="1">
    <citation type="submission" date="2018-03" db="EMBL/GenBank/DDBJ databases">
        <title>Comparative genomics illustrates the genes involved in a hyperalkaliphilic mechanisms of Serpentinomonas isolated from highly-alkaline calcium-rich serpentinized springs.</title>
        <authorList>
            <person name="Suzuki S."/>
            <person name="Ishii S."/>
            <person name="Walworth N."/>
            <person name="Bird L."/>
            <person name="Kuenen J.G."/>
            <person name="Nealson K.H."/>
        </authorList>
    </citation>
    <scope>NUCLEOTIDE SEQUENCE [LARGE SCALE GENOMIC DNA]</scope>
    <source>
        <strain evidence="13 14">83</strain>
    </source>
</reference>
<evidence type="ECO:0000256" key="6">
    <source>
        <dbReference type="ARBA" id="ARBA00022982"/>
    </source>
</evidence>
<keyword evidence="4 9" id="KW-0479">Metal-binding</keyword>
<dbReference type="GO" id="GO:0020037">
    <property type="term" value="F:heme binding"/>
    <property type="evidence" value="ECO:0007669"/>
    <property type="project" value="InterPro"/>
</dbReference>
<dbReference type="AlphaFoldDB" id="A0A2S9KG80"/>
<evidence type="ECO:0000259" key="11">
    <source>
        <dbReference type="PROSITE" id="PS51007"/>
    </source>
</evidence>
<organism evidence="13 14">
    <name type="scientific">Malikia spinosa</name>
    <dbReference type="NCBI Taxonomy" id="86180"/>
    <lineage>
        <taxon>Bacteria</taxon>
        <taxon>Pseudomonadati</taxon>
        <taxon>Pseudomonadota</taxon>
        <taxon>Betaproteobacteria</taxon>
        <taxon>Burkholderiales</taxon>
        <taxon>Comamonadaceae</taxon>
        <taxon>Malikia</taxon>
    </lineage>
</organism>
<dbReference type="RefSeq" id="WP_105729027.1">
    <property type="nucleotide sequence ID" value="NZ_DAIPCI010000014.1"/>
</dbReference>
<feature type="binding site" description="axial binding residue" evidence="9">
    <location>
        <position position="141"/>
    </location>
    <ligand>
        <name>heme c</name>
        <dbReference type="ChEBI" id="CHEBI:61717"/>
        <label>2</label>
    </ligand>
    <ligandPart>
        <name>Fe</name>
        <dbReference type="ChEBI" id="CHEBI:18248"/>
    </ligandPart>
</feature>
<evidence type="ECO:0000256" key="7">
    <source>
        <dbReference type="ARBA" id="ARBA00023004"/>
    </source>
</evidence>
<dbReference type="InterPro" id="IPR036909">
    <property type="entry name" value="Cyt_c-like_dom_sf"/>
</dbReference>
<feature type="binding site" description="covalent" evidence="8">
    <location>
        <position position="137"/>
    </location>
    <ligand>
        <name>heme c</name>
        <dbReference type="ChEBI" id="CHEBI:61717"/>
        <label>2</label>
    </ligand>
</feature>
<dbReference type="EMBL" id="VYSB01000005">
    <property type="protein sequence ID" value="MYZ51809.1"/>
    <property type="molecule type" value="Genomic_DNA"/>
</dbReference>
<feature type="binding site" description="covalent" evidence="8">
    <location>
        <position position="40"/>
    </location>
    <ligand>
        <name>heme c</name>
        <dbReference type="ChEBI" id="CHEBI:61717"/>
        <label>1</label>
    </ligand>
</feature>
<comment type="PTM">
    <text evidence="8">Binds 2 heme c groups covalently per subunit.</text>
</comment>
<evidence type="ECO:0000313" key="12">
    <source>
        <dbReference type="EMBL" id="MYZ51809.1"/>
    </source>
</evidence>
<dbReference type="EMBL" id="PVLR01000015">
    <property type="protein sequence ID" value="PRD69451.1"/>
    <property type="molecule type" value="Genomic_DNA"/>
</dbReference>
<dbReference type="PROSITE" id="PS51007">
    <property type="entry name" value="CYTC"/>
    <property type="match status" value="2"/>
</dbReference>
<keyword evidence="14" id="KW-1185">Reference proteome</keyword>
<feature type="signal peptide" evidence="10">
    <location>
        <begin position="1"/>
        <end position="22"/>
    </location>
</feature>
<name>A0A2S9KG80_9BURK</name>
<evidence type="ECO:0000256" key="4">
    <source>
        <dbReference type="ARBA" id="ARBA00022723"/>
    </source>
</evidence>
<dbReference type="PIRSF" id="PIRSF000005">
    <property type="entry name" value="Cytochrome_c4"/>
    <property type="match status" value="1"/>
</dbReference>
<feature type="binding site" description="covalent" evidence="8">
    <location>
        <position position="140"/>
    </location>
    <ligand>
        <name>heme c</name>
        <dbReference type="ChEBI" id="CHEBI:61717"/>
        <label>2</label>
    </ligand>
</feature>
<dbReference type="InterPro" id="IPR024167">
    <property type="entry name" value="Cytochrome_c4-like"/>
</dbReference>
<dbReference type="OrthoDB" id="9773456at2"/>
<feature type="domain" description="Cytochrome c" evidence="11">
    <location>
        <begin position="116"/>
        <end position="204"/>
    </location>
</feature>
<feature type="binding site" description="axial binding residue" evidence="9">
    <location>
        <position position="83"/>
    </location>
    <ligand>
        <name>heme c</name>
        <dbReference type="ChEBI" id="CHEBI:61717"/>
        <label>1</label>
    </ligand>
    <ligandPart>
        <name>Fe</name>
        <dbReference type="ChEBI" id="CHEBI:18248"/>
    </ligandPart>
</feature>
<dbReference type="GO" id="GO:0005506">
    <property type="term" value="F:iron ion binding"/>
    <property type="evidence" value="ECO:0007669"/>
    <property type="project" value="InterPro"/>
</dbReference>
<feature type="binding site" description="covalent" evidence="8">
    <location>
        <position position="43"/>
    </location>
    <ligand>
        <name>heme c</name>
        <dbReference type="ChEBI" id="CHEBI:61717"/>
        <label>1</label>
    </ligand>
</feature>
<keyword evidence="7 9" id="KW-0408">Iron</keyword>
<evidence type="ECO:0000313" key="15">
    <source>
        <dbReference type="Proteomes" id="UP000481947"/>
    </source>
</evidence>
<dbReference type="GO" id="GO:0009055">
    <property type="term" value="F:electron transfer activity"/>
    <property type="evidence" value="ECO:0007669"/>
    <property type="project" value="InterPro"/>
</dbReference>
<evidence type="ECO:0000256" key="9">
    <source>
        <dbReference type="PIRSR" id="PIRSR000005-2"/>
    </source>
</evidence>
<evidence type="ECO:0000313" key="13">
    <source>
        <dbReference type="EMBL" id="PRD69451.1"/>
    </source>
</evidence>
<evidence type="ECO:0000256" key="5">
    <source>
        <dbReference type="ARBA" id="ARBA00022764"/>
    </source>
</evidence>
<keyword evidence="5" id="KW-0574">Periplasm</keyword>
<protein>
    <submittedName>
        <fullName evidence="13">Cytochrome c4</fullName>
    </submittedName>
</protein>
<evidence type="ECO:0000256" key="10">
    <source>
        <dbReference type="SAM" id="SignalP"/>
    </source>
</evidence>
<feature type="binding site" description="axial binding residue" evidence="9">
    <location>
        <position position="44"/>
    </location>
    <ligand>
        <name>heme c</name>
        <dbReference type="ChEBI" id="CHEBI:61717"/>
        <label>1</label>
    </ligand>
    <ligandPart>
        <name>Fe</name>
        <dbReference type="ChEBI" id="CHEBI:18248"/>
    </ligandPart>
</feature>
<evidence type="ECO:0000256" key="3">
    <source>
        <dbReference type="ARBA" id="ARBA00022617"/>
    </source>
</evidence>
<keyword evidence="10" id="KW-0732">Signal</keyword>
<keyword evidence="3 8" id="KW-0349">Heme</keyword>
<comment type="subcellular location">
    <subcellularLocation>
        <location evidence="1">Periplasm</location>
    </subcellularLocation>
</comment>
<evidence type="ECO:0000256" key="1">
    <source>
        <dbReference type="ARBA" id="ARBA00004418"/>
    </source>
</evidence>
<evidence type="ECO:0000256" key="8">
    <source>
        <dbReference type="PIRSR" id="PIRSR000005-1"/>
    </source>
</evidence>
<dbReference type="InterPro" id="IPR009056">
    <property type="entry name" value="Cyt_c-like_dom"/>
</dbReference>
<dbReference type="PANTHER" id="PTHR33751">
    <property type="entry name" value="CBB3-TYPE CYTOCHROME C OXIDASE SUBUNIT FIXP"/>
    <property type="match status" value="1"/>
</dbReference>
<evidence type="ECO:0000256" key="2">
    <source>
        <dbReference type="ARBA" id="ARBA00022448"/>
    </source>
</evidence>
<dbReference type="Proteomes" id="UP000481947">
    <property type="component" value="Unassembled WGS sequence"/>
</dbReference>
<accession>A0A2S9KG80</accession>
<dbReference type="InterPro" id="IPR050597">
    <property type="entry name" value="Cytochrome_c_Oxidase_Subunit"/>
</dbReference>
<comment type="caution">
    <text evidence="13">The sequence shown here is derived from an EMBL/GenBank/DDBJ whole genome shotgun (WGS) entry which is preliminary data.</text>
</comment>
<keyword evidence="6" id="KW-0249">Electron transport</keyword>
<sequence length="204" mass="21171">MKLIASLIGAAALAALSLSAHAQAVKPDLGKGAASFGQVCAACHAADGNSVIGANPKLAGQHPEYLVKQLTEFKSGKRANAVMSGMSAALSDEDMRNIGFWLASQKPTPGAAKDKDLVALGERIYRGGIADRQIAACAGCHSPNGAGIPAQYPRLSGQHAEYTATQLKSFRSGERKNSAQMTGIAVYLTDKEITAVSDYIAGLR</sequence>
<feature type="binding site" description="axial binding residue" evidence="9">
    <location>
        <position position="181"/>
    </location>
    <ligand>
        <name>heme c</name>
        <dbReference type="ChEBI" id="CHEBI:61717"/>
        <label>2</label>
    </ligand>
    <ligandPart>
        <name>Fe</name>
        <dbReference type="ChEBI" id="CHEBI:18248"/>
    </ligandPart>
</feature>
<keyword evidence="2" id="KW-0813">Transport</keyword>
<feature type="chain" id="PRO_5044580396" evidence="10">
    <location>
        <begin position="23"/>
        <end position="204"/>
    </location>
</feature>
<reference evidence="12 15" key="2">
    <citation type="submission" date="2019-09" db="EMBL/GenBank/DDBJ databases">
        <title>Identification of Malikia spinosa a prominent benzene-, toluene-, and ethylbenzene-degrading bacterium: enrichment, isolation and whole genome sequencing.</title>
        <authorList>
            <person name="Tancsics A."/>
            <person name="Revesz F."/>
            <person name="Kriszt B."/>
        </authorList>
    </citation>
    <scope>NUCLEOTIDE SEQUENCE [LARGE SCALE GENOMIC DNA]</scope>
    <source>
        <strain evidence="12 15">AB6</strain>
    </source>
</reference>
<dbReference type="PANTHER" id="PTHR33751:SF9">
    <property type="entry name" value="CYTOCHROME C4"/>
    <property type="match status" value="1"/>
</dbReference>
<dbReference type="Gene3D" id="1.10.760.10">
    <property type="entry name" value="Cytochrome c-like domain"/>
    <property type="match status" value="2"/>
</dbReference>
<evidence type="ECO:0000313" key="14">
    <source>
        <dbReference type="Proteomes" id="UP000238326"/>
    </source>
</evidence>
<dbReference type="Pfam" id="PF00034">
    <property type="entry name" value="Cytochrom_C"/>
    <property type="match status" value="2"/>
</dbReference>
<dbReference type="GO" id="GO:0042597">
    <property type="term" value="C:periplasmic space"/>
    <property type="evidence" value="ECO:0007669"/>
    <property type="project" value="UniProtKB-SubCell"/>
</dbReference>
<dbReference type="SUPFAM" id="SSF46626">
    <property type="entry name" value="Cytochrome c"/>
    <property type="match status" value="2"/>
</dbReference>